<dbReference type="OrthoDB" id="9789181at2"/>
<dbReference type="CDD" id="cd17546">
    <property type="entry name" value="REC_hyHK_CKI1_RcsC-like"/>
    <property type="match status" value="1"/>
</dbReference>
<proteinExistence type="predicted"/>
<dbReference type="SUPFAM" id="SSF52172">
    <property type="entry name" value="CheY-like"/>
    <property type="match status" value="1"/>
</dbReference>
<evidence type="ECO:0000259" key="3">
    <source>
        <dbReference type="PROSITE" id="PS50110"/>
    </source>
</evidence>
<dbReference type="InterPro" id="IPR001789">
    <property type="entry name" value="Sig_transdc_resp-reg_receiver"/>
</dbReference>
<dbReference type="PANTHER" id="PTHR44591">
    <property type="entry name" value="STRESS RESPONSE REGULATOR PROTEIN 1"/>
    <property type="match status" value="1"/>
</dbReference>
<organism evidence="4 5">
    <name type="scientific">Panacibacter ginsenosidivorans</name>
    <dbReference type="NCBI Taxonomy" id="1813871"/>
    <lineage>
        <taxon>Bacteria</taxon>
        <taxon>Pseudomonadati</taxon>
        <taxon>Bacteroidota</taxon>
        <taxon>Chitinophagia</taxon>
        <taxon>Chitinophagales</taxon>
        <taxon>Chitinophagaceae</taxon>
        <taxon>Panacibacter</taxon>
    </lineage>
</organism>
<dbReference type="Pfam" id="PF00072">
    <property type="entry name" value="Response_reg"/>
    <property type="match status" value="1"/>
</dbReference>
<dbReference type="InterPro" id="IPR050595">
    <property type="entry name" value="Bact_response_regulator"/>
</dbReference>
<keyword evidence="5" id="KW-1185">Reference proteome</keyword>
<evidence type="ECO:0000256" key="1">
    <source>
        <dbReference type="ARBA" id="ARBA00022553"/>
    </source>
</evidence>
<sequence length="141" mass="15980">MPTSSPFNYSEETKSDFSGKHILIADDEPINMMVISKMLIARKATISKAVNGNEVLQMLENGLKPDLILLDIKMPELDGFMTIEQIRQQYPTLIVLAFTASFLDEESEQLLIKKGFYGSLSKSFKPDIFYTRISEALEAFF</sequence>
<evidence type="ECO:0000313" key="4">
    <source>
        <dbReference type="EMBL" id="QEC68625.1"/>
    </source>
</evidence>
<gene>
    <name evidence="4" type="ORF">FRZ67_15400</name>
</gene>
<accession>A0A5B8VC75</accession>
<feature type="domain" description="Response regulatory" evidence="3">
    <location>
        <begin position="21"/>
        <end position="137"/>
    </location>
</feature>
<dbReference type="GO" id="GO:0000160">
    <property type="term" value="P:phosphorelay signal transduction system"/>
    <property type="evidence" value="ECO:0007669"/>
    <property type="project" value="InterPro"/>
</dbReference>
<dbReference type="AlphaFoldDB" id="A0A5B8VC75"/>
<dbReference type="PROSITE" id="PS50110">
    <property type="entry name" value="RESPONSE_REGULATORY"/>
    <property type="match status" value="1"/>
</dbReference>
<dbReference type="PANTHER" id="PTHR44591:SF3">
    <property type="entry name" value="RESPONSE REGULATORY DOMAIN-CONTAINING PROTEIN"/>
    <property type="match status" value="1"/>
</dbReference>
<evidence type="ECO:0000256" key="2">
    <source>
        <dbReference type="PROSITE-ProRule" id="PRU00169"/>
    </source>
</evidence>
<dbReference type="InterPro" id="IPR011006">
    <property type="entry name" value="CheY-like_superfamily"/>
</dbReference>
<keyword evidence="1 2" id="KW-0597">Phosphoprotein</keyword>
<feature type="modified residue" description="4-aspartylphosphate" evidence="2">
    <location>
        <position position="71"/>
    </location>
</feature>
<protein>
    <submittedName>
        <fullName evidence="4">Response regulator</fullName>
    </submittedName>
</protein>
<dbReference type="SMART" id="SM00448">
    <property type="entry name" value="REC"/>
    <property type="match status" value="1"/>
</dbReference>
<name>A0A5B8VC75_9BACT</name>
<dbReference type="Proteomes" id="UP000321533">
    <property type="component" value="Chromosome"/>
</dbReference>
<dbReference type="KEGG" id="pgin:FRZ67_15400"/>
<dbReference type="RefSeq" id="WP_147190836.1">
    <property type="nucleotide sequence ID" value="NZ_CP042435.1"/>
</dbReference>
<reference evidence="4 5" key="1">
    <citation type="journal article" date="2016" name="Int. J. Syst. Evol. Microbiol.">
        <title>Panacibacter ginsenosidivorans gen. nov., sp. nov., with ginsenoside converting activity isolated from soil of a ginseng field.</title>
        <authorList>
            <person name="Siddiqi M.Z."/>
            <person name="Muhammad Shafi S."/>
            <person name="Choi K.D."/>
            <person name="Im W.T."/>
        </authorList>
    </citation>
    <scope>NUCLEOTIDE SEQUENCE [LARGE SCALE GENOMIC DNA]</scope>
    <source>
        <strain evidence="4 5">Gsoil1550</strain>
    </source>
</reference>
<dbReference type="Gene3D" id="3.40.50.2300">
    <property type="match status" value="1"/>
</dbReference>
<evidence type="ECO:0000313" key="5">
    <source>
        <dbReference type="Proteomes" id="UP000321533"/>
    </source>
</evidence>
<dbReference type="EMBL" id="CP042435">
    <property type="protein sequence ID" value="QEC68625.1"/>
    <property type="molecule type" value="Genomic_DNA"/>
</dbReference>